<dbReference type="EMBL" id="UAVY01000009">
    <property type="protein sequence ID" value="SQB40282.1"/>
    <property type="molecule type" value="Genomic_DNA"/>
</dbReference>
<sequence>MTEDLQTAFVAPSDDDYDGVDVTYINGTTWAEETVQCRIPGNPTPVKIEDYTLDGVLDRDRAYQIGMRRLMKYLQQRLTHTTSTELDALCYNVGDRIVLTDDIPGSQTVSALIEEMDTTDNKTTFTVTEPLDWSFENPRVLIRYQDGTASGLMTATRMGDYQVLVPEQAEFSSIILNDPSIEPPRLIFCDSSRTGYDAIVSEIAPQSDGTCQITAKQYKPNFYDYDNATYPGNVG</sequence>
<dbReference type="Proteomes" id="UP000251584">
    <property type="component" value="Unassembled WGS sequence"/>
</dbReference>
<proteinExistence type="predicted"/>
<accession>A0A2X2WAA2</accession>
<gene>
    <name evidence="1" type="ORF">NCTC10786_05380</name>
</gene>
<name>A0A2X2WAA2_CITKO</name>
<dbReference type="NCBIfam" id="NF040662">
    <property type="entry name" value="attach_TipJ_rel"/>
    <property type="match status" value="1"/>
</dbReference>
<reference evidence="1 2" key="1">
    <citation type="submission" date="2018-06" db="EMBL/GenBank/DDBJ databases">
        <authorList>
            <consortium name="Pathogen Informatics"/>
            <person name="Doyle S."/>
        </authorList>
    </citation>
    <scope>NUCLEOTIDE SEQUENCE [LARGE SCALE GENOMIC DNA]</scope>
    <source>
        <strain evidence="1 2">NCTC10786</strain>
    </source>
</reference>
<organism evidence="1 2">
    <name type="scientific">Citrobacter koseri</name>
    <name type="common">Citrobacter diversus</name>
    <dbReference type="NCBI Taxonomy" id="545"/>
    <lineage>
        <taxon>Bacteria</taxon>
        <taxon>Pseudomonadati</taxon>
        <taxon>Pseudomonadota</taxon>
        <taxon>Gammaproteobacteria</taxon>
        <taxon>Enterobacterales</taxon>
        <taxon>Enterobacteriaceae</taxon>
        <taxon>Citrobacter</taxon>
    </lineage>
</organism>
<protein>
    <submittedName>
        <fullName evidence="1">Uncharacterized protein</fullName>
    </submittedName>
</protein>
<dbReference type="AlphaFoldDB" id="A0A2X2WAA2"/>
<evidence type="ECO:0000313" key="2">
    <source>
        <dbReference type="Proteomes" id="UP000251584"/>
    </source>
</evidence>
<evidence type="ECO:0000313" key="1">
    <source>
        <dbReference type="EMBL" id="SQB40282.1"/>
    </source>
</evidence>